<dbReference type="SUPFAM" id="SSF57625">
    <property type="entry name" value="Invertebrate chitin-binding proteins"/>
    <property type="match status" value="1"/>
</dbReference>
<dbReference type="SMART" id="SM00494">
    <property type="entry name" value="ChtBD2"/>
    <property type="match status" value="1"/>
</dbReference>
<sequence>MDVLKFSLLICVLLCLKGTILQAQTSMENVKAIWSRYAKVTSGLSTYYNDYPGGGACALDPVSPLNKQPDWMLVAAGKGDYQESLGCGMCIEIKANGEQATAASGGPTPMKGTYKATIWDLCGGCKQAGFDFYRKGFGKYKTSFKAIECPTVPGKDGNIQLRFSGSDNWYIKLQARNSKVVTVGMEIEHNNKWVCMKRTADNYFTINGLGEIKFPKKFRITSISGEQLVATVSEVTDDVNIPTNIQYSGFNPDSNPESIKCYGQDGKSEQPIGPTNAPASGTAGGTKPTPAASTSPSGGQPLPTSKVPTSAGGSSAGGSSAPLTTAGGNNKPSPSPTSKPPGEPDEKFCNGKADGLYVDPNDFSNFYQCDNGITYWKHCPEGLLFNPDLNVCDWPTNVKYRAGGQKDVDEGRHHGGSIIQILKKSEGLETSILSKQQ</sequence>
<gene>
    <name evidence="5" type="ORF">pdam_00023116</name>
</gene>
<dbReference type="InterPro" id="IPR036508">
    <property type="entry name" value="Chitin-bd_dom_sf"/>
</dbReference>
<dbReference type="GO" id="GO:0008061">
    <property type="term" value="F:chitin binding"/>
    <property type="evidence" value="ECO:0007669"/>
    <property type="project" value="InterPro"/>
</dbReference>
<dbReference type="STRING" id="46731.A0A3M6TDS1"/>
<dbReference type="SUPFAM" id="SSF50685">
    <property type="entry name" value="Barwin-like endoglucanases"/>
    <property type="match status" value="1"/>
</dbReference>
<evidence type="ECO:0000256" key="3">
    <source>
        <dbReference type="SAM" id="SignalP"/>
    </source>
</evidence>
<feature type="compositionally biased region" description="Polar residues" evidence="2">
    <location>
        <begin position="291"/>
        <end position="308"/>
    </location>
</feature>
<feature type="compositionally biased region" description="Low complexity" evidence="2">
    <location>
        <begin position="309"/>
        <end position="332"/>
    </location>
</feature>
<dbReference type="AlphaFoldDB" id="A0A3M6TDS1"/>
<dbReference type="FunFam" id="2.170.140.10:FF:000001">
    <property type="entry name" value="Acidic mammalian chitinase"/>
    <property type="match status" value="1"/>
</dbReference>
<evidence type="ECO:0000313" key="6">
    <source>
        <dbReference type="Proteomes" id="UP000275408"/>
    </source>
</evidence>
<dbReference type="CDD" id="cd22271">
    <property type="entry name" value="DPBB_EXP_N-like"/>
    <property type="match status" value="1"/>
</dbReference>
<dbReference type="InterPro" id="IPR002557">
    <property type="entry name" value="Chitin-bd_dom"/>
</dbReference>
<name>A0A3M6TDS1_POCDA</name>
<dbReference type="GO" id="GO:0005576">
    <property type="term" value="C:extracellular region"/>
    <property type="evidence" value="ECO:0007669"/>
    <property type="project" value="InterPro"/>
</dbReference>
<dbReference type="InterPro" id="IPR036749">
    <property type="entry name" value="Expansin_CBD_sf"/>
</dbReference>
<dbReference type="InterPro" id="IPR036908">
    <property type="entry name" value="RlpA-like_sf"/>
</dbReference>
<evidence type="ECO:0000313" key="5">
    <source>
        <dbReference type="EMBL" id="RMX39587.1"/>
    </source>
</evidence>
<dbReference type="Proteomes" id="UP000275408">
    <property type="component" value="Unassembled WGS sequence"/>
</dbReference>
<feature type="domain" description="Chitin-binding type-2" evidence="4">
    <location>
        <begin position="346"/>
        <end position="402"/>
    </location>
</feature>
<dbReference type="Gene3D" id="2.60.40.760">
    <property type="entry name" value="Expansin, cellulose-binding-like domain"/>
    <property type="match status" value="1"/>
</dbReference>
<dbReference type="OrthoDB" id="406505at2759"/>
<keyword evidence="1 3" id="KW-0732">Signal</keyword>
<keyword evidence="6" id="KW-1185">Reference proteome</keyword>
<dbReference type="EMBL" id="RCHS01003802">
    <property type="protein sequence ID" value="RMX39587.1"/>
    <property type="molecule type" value="Genomic_DNA"/>
</dbReference>
<dbReference type="PROSITE" id="PS50940">
    <property type="entry name" value="CHIT_BIND_II"/>
    <property type="match status" value="1"/>
</dbReference>
<dbReference type="Gene3D" id="2.40.40.10">
    <property type="entry name" value="RlpA-like domain"/>
    <property type="match status" value="1"/>
</dbReference>
<feature type="region of interest" description="Disordered" evidence="2">
    <location>
        <begin position="246"/>
        <end position="353"/>
    </location>
</feature>
<feature type="compositionally biased region" description="Polar residues" evidence="2">
    <location>
        <begin position="246"/>
        <end position="257"/>
    </location>
</feature>
<dbReference type="Pfam" id="PF01607">
    <property type="entry name" value="CBM_14"/>
    <property type="match status" value="1"/>
</dbReference>
<feature type="signal peptide" evidence="3">
    <location>
        <begin position="1"/>
        <end position="23"/>
    </location>
</feature>
<dbReference type="SUPFAM" id="SSF49590">
    <property type="entry name" value="PHL pollen allergen"/>
    <property type="match status" value="1"/>
</dbReference>
<evidence type="ECO:0000259" key="4">
    <source>
        <dbReference type="PROSITE" id="PS50940"/>
    </source>
</evidence>
<dbReference type="InterPro" id="IPR051477">
    <property type="entry name" value="Expansin_CellWall"/>
</dbReference>
<dbReference type="PANTHER" id="PTHR31836:SF28">
    <property type="entry name" value="SRCR DOMAIN-CONTAINING PROTEIN-RELATED"/>
    <property type="match status" value="1"/>
</dbReference>
<dbReference type="PANTHER" id="PTHR31836">
    <property type="match status" value="1"/>
</dbReference>
<proteinExistence type="predicted"/>
<organism evidence="5 6">
    <name type="scientific">Pocillopora damicornis</name>
    <name type="common">Cauliflower coral</name>
    <name type="synonym">Millepora damicornis</name>
    <dbReference type="NCBI Taxonomy" id="46731"/>
    <lineage>
        <taxon>Eukaryota</taxon>
        <taxon>Metazoa</taxon>
        <taxon>Cnidaria</taxon>
        <taxon>Anthozoa</taxon>
        <taxon>Hexacorallia</taxon>
        <taxon>Scleractinia</taxon>
        <taxon>Astrocoeniina</taxon>
        <taxon>Pocilloporidae</taxon>
        <taxon>Pocillopora</taxon>
    </lineage>
</organism>
<dbReference type="OMA" id="GMCVEIM"/>
<feature type="chain" id="PRO_5018069319" description="Chitin-binding type-2 domain-containing protein" evidence="3">
    <location>
        <begin position="24"/>
        <end position="437"/>
    </location>
</feature>
<protein>
    <recommendedName>
        <fullName evidence="4">Chitin-binding type-2 domain-containing protein</fullName>
    </recommendedName>
</protein>
<evidence type="ECO:0000256" key="2">
    <source>
        <dbReference type="SAM" id="MobiDB-lite"/>
    </source>
</evidence>
<dbReference type="Gene3D" id="3.20.20.80">
    <property type="entry name" value="Glycosidases"/>
    <property type="match status" value="1"/>
</dbReference>
<evidence type="ECO:0000256" key="1">
    <source>
        <dbReference type="ARBA" id="ARBA00022729"/>
    </source>
</evidence>
<reference evidence="5 6" key="1">
    <citation type="journal article" date="2018" name="Sci. Rep.">
        <title>Comparative analysis of the Pocillopora damicornis genome highlights role of immune system in coral evolution.</title>
        <authorList>
            <person name="Cunning R."/>
            <person name="Bay R.A."/>
            <person name="Gillette P."/>
            <person name="Baker A.C."/>
            <person name="Traylor-Knowles N."/>
        </authorList>
    </citation>
    <scope>NUCLEOTIDE SEQUENCE [LARGE SCALE GENOMIC DNA]</scope>
    <source>
        <strain evidence="5">RSMAS</strain>
        <tissue evidence="5">Whole animal</tissue>
    </source>
</reference>
<accession>A0A3M6TDS1</accession>
<comment type="caution">
    <text evidence="5">The sequence shown here is derived from an EMBL/GenBank/DDBJ whole genome shotgun (WGS) entry which is preliminary data.</text>
</comment>